<dbReference type="AlphaFoldDB" id="A0A248JT62"/>
<dbReference type="Proteomes" id="UP000197153">
    <property type="component" value="Chromosome 1"/>
</dbReference>
<dbReference type="InterPro" id="IPR043137">
    <property type="entry name" value="GGT_ssub_C"/>
</dbReference>
<keyword evidence="5 11" id="KW-0378">Hydrolase</keyword>
<protein>
    <recommendedName>
        <fullName evidence="11">Glutathione hydrolase proenzyme</fullName>
        <ecNumber evidence="11">2.3.2.2</ecNumber>
        <ecNumber evidence="11">3.4.19.13</ecNumber>
    </recommendedName>
    <component>
        <recommendedName>
            <fullName evidence="11">Glutathione hydrolase large chain</fullName>
        </recommendedName>
    </component>
    <component>
        <recommendedName>
            <fullName evidence="11">Glutathione hydrolase small chain</fullName>
        </recommendedName>
    </component>
</protein>
<dbReference type="Gene3D" id="1.10.246.130">
    <property type="match status" value="1"/>
</dbReference>
<dbReference type="GO" id="GO:0036374">
    <property type="term" value="F:glutathione hydrolase activity"/>
    <property type="evidence" value="ECO:0007669"/>
    <property type="project" value="UniProtKB-UniRule"/>
</dbReference>
<feature type="binding site" evidence="10">
    <location>
        <position position="443"/>
    </location>
    <ligand>
        <name>L-glutamate</name>
        <dbReference type="ChEBI" id="CHEBI:29985"/>
    </ligand>
</feature>
<evidence type="ECO:0000256" key="5">
    <source>
        <dbReference type="ARBA" id="ARBA00022801"/>
    </source>
</evidence>
<evidence type="ECO:0000256" key="6">
    <source>
        <dbReference type="ARBA" id="ARBA00023145"/>
    </source>
</evidence>
<sequence>MQAKETAAAPAALLSGGAVASADTFGTGAGAEILKAGGNAVDAAVATAFALAVTYPEAGNIGGGGFMTLFMDGKPYFIDYREVAPKAATRTMYLDAQGNVIPKLSLVGAKAAGVPGTVMGLWEAHHRFGTLPWERVIQPAITLAEKGFLPSDKIIAYRTDMMAQFAGTNFAQYFGKMEPGKTFTQPELAETLKRIAKDGPKEFYTGKTAQLLVAQMKKDGGLITAQDLADYKAKWREPIRFTWQGNVVYTAPPPSSGGEALAQLLKMKELRAADFKDVPLNSAKYIHLLAEIEKRVFADRAEYLGDPDFYKVPVEKLISDDYLAKRAGEVNPTAISPTPDVKPGLEPNETTHFSVVDKWGNAVSNTYTLNFEFGNGEVVSGAGFLMNDEMDDFSAKPGVPNGFGVVGKDANAIQPGKRMLSSMTPTIVTRDGKVSLVLGTPGGSRIFTGVFQVMSDVYDFHMPLQAAVAAQRVHHQLLPKDTIYYDPYAPLTGPEADKLKAMGYTLVNQGWNMGDVEAVQVIGTELQTASDPRGRGAGQVVR</sequence>
<dbReference type="EMBL" id="CP022110">
    <property type="protein sequence ID" value="ASG21923.1"/>
    <property type="molecule type" value="Genomic_DNA"/>
</dbReference>
<proteinExistence type="inferred from homology"/>
<feature type="binding site" evidence="10">
    <location>
        <position position="81"/>
    </location>
    <ligand>
        <name>L-glutamate</name>
        <dbReference type="ChEBI" id="CHEBI:29985"/>
    </ligand>
</feature>
<gene>
    <name evidence="12" type="primary">ggt</name>
    <name evidence="12" type="ORF">Y958_09675</name>
</gene>
<comment type="pathway">
    <text evidence="11">Sulfur metabolism; glutathione metabolism.</text>
</comment>
<name>A0A248JT62_9PROT</name>
<evidence type="ECO:0000256" key="1">
    <source>
        <dbReference type="ARBA" id="ARBA00001049"/>
    </source>
</evidence>
<comment type="similarity">
    <text evidence="3 11">Belongs to the gamma-glutamyltransferase family.</text>
</comment>
<dbReference type="InterPro" id="IPR051792">
    <property type="entry name" value="GGT_bact"/>
</dbReference>
<comment type="catalytic activity">
    <reaction evidence="1 11">
        <text>an S-substituted glutathione + H2O = an S-substituted L-cysteinylglycine + L-glutamate</text>
        <dbReference type="Rhea" id="RHEA:59468"/>
        <dbReference type="ChEBI" id="CHEBI:15377"/>
        <dbReference type="ChEBI" id="CHEBI:29985"/>
        <dbReference type="ChEBI" id="CHEBI:90779"/>
        <dbReference type="ChEBI" id="CHEBI:143103"/>
        <dbReference type="EC" id="3.4.19.13"/>
    </reaction>
</comment>
<keyword evidence="7 11" id="KW-0012">Acyltransferase</keyword>
<evidence type="ECO:0000256" key="8">
    <source>
        <dbReference type="ARBA" id="ARBA00047417"/>
    </source>
</evidence>
<accession>A0A248JT62</accession>
<evidence type="ECO:0000256" key="2">
    <source>
        <dbReference type="ARBA" id="ARBA00001089"/>
    </source>
</evidence>
<evidence type="ECO:0000256" key="7">
    <source>
        <dbReference type="ARBA" id="ARBA00023315"/>
    </source>
</evidence>
<feature type="binding site" evidence="10">
    <location>
        <begin position="421"/>
        <end position="422"/>
    </location>
    <ligand>
        <name>L-glutamate</name>
        <dbReference type="ChEBI" id="CHEBI:29985"/>
    </ligand>
</feature>
<dbReference type="GO" id="GO:0006750">
    <property type="term" value="P:glutathione biosynthetic process"/>
    <property type="evidence" value="ECO:0007669"/>
    <property type="project" value="UniProtKB-KW"/>
</dbReference>
<evidence type="ECO:0000256" key="9">
    <source>
        <dbReference type="PIRSR" id="PIRSR600101-1"/>
    </source>
</evidence>
<keyword evidence="11" id="KW-0317">Glutathione biosynthesis</keyword>
<dbReference type="InterPro" id="IPR000101">
    <property type="entry name" value="GGT_peptidase"/>
</dbReference>
<dbReference type="EC" id="2.3.2.2" evidence="11"/>
<evidence type="ECO:0000313" key="13">
    <source>
        <dbReference type="Proteomes" id="UP000197153"/>
    </source>
</evidence>
<dbReference type="Gene3D" id="3.60.20.40">
    <property type="match status" value="1"/>
</dbReference>
<dbReference type="InterPro" id="IPR055262">
    <property type="entry name" value="GGT_CS"/>
</dbReference>
<dbReference type="PANTHER" id="PTHR43199">
    <property type="entry name" value="GLUTATHIONE HYDROLASE"/>
    <property type="match status" value="1"/>
</dbReference>
<feature type="active site" description="Nucleophile" evidence="9">
    <location>
        <position position="350"/>
    </location>
</feature>
<organism evidence="12 13">
    <name type="scientific">Nitrospirillum viridazoti CBAmc</name>
    <dbReference type="NCBI Taxonomy" id="1441467"/>
    <lineage>
        <taxon>Bacteria</taxon>
        <taxon>Pseudomonadati</taxon>
        <taxon>Pseudomonadota</taxon>
        <taxon>Alphaproteobacteria</taxon>
        <taxon>Rhodospirillales</taxon>
        <taxon>Azospirillaceae</taxon>
        <taxon>Nitrospirillum</taxon>
        <taxon>Nitrospirillum viridazoti</taxon>
    </lineage>
</organism>
<dbReference type="PRINTS" id="PR01210">
    <property type="entry name" value="GGTRANSPTASE"/>
</dbReference>
<dbReference type="InterPro" id="IPR043138">
    <property type="entry name" value="GGT_lsub"/>
</dbReference>
<feature type="binding site" evidence="10">
    <location>
        <begin position="368"/>
        <end position="370"/>
    </location>
    <ligand>
        <name>L-glutamate</name>
        <dbReference type="ChEBI" id="CHEBI:29985"/>
    </ligand>
</feature>
<keyword evidence="4 11" id="KW-0808">Transferase</keyword>
<dbReference type="Pfam" id="PF01019">
    <property type="entry name" value="G_glu_transpept"/>
    <property type="match status" value="1"/>
</dbReference>
<evidence type="ECO:0000256" key="11">
    <source>
        <dbReference type="RuleBase" id="RU368036"/>
    </source>
</evidence>
<comment type="catalytic activity">
    <reaction evidence="2 11">
        <text>glutathione + H2O = L-cysteinylglycine + L-glutamate</text>
        <dbReference type="Rhea" id="RHEA:28807"/>
        <dbReference type="ChEBI" id="CHEBI:15377"/>
        <dbReference type="ChEBI" id="CHEBI:29985"/>
        <dbReference type="ChEBI" id="CHEBI:57925"/>
        <dbReference type="ChEBI" id="CHEBI:61694"/>
        <dbReference type="EC" id="3.4.19.13"/>
    </reaction>
</comment>
<reference evidence="12 13" key="1">
    <citation type="submission" date="2017-06" db="EMBL/GenBank/DDBJ databases">
        <title>Complete genome sequence of Nitrospirillum amazonense strain CBAmC, an endophytic nitrogen-fixing and plant growth-promoting bacterium, isolated from sugarcane.</title>
        <authorList>
            <person name="Schwab S."/>
            <person name="dos Santos Teixeira K.R."/>
            <person name="Simoes Araujo J.L."/>
            <person name="Soares Vidal M."/>
            <person name="Borges de Freitas H.R."/>
            <person name="Rivello Crivelaro A.L."/>
            <person name="Bueno de Camargo Nunes A."/>
            <person name="dos Santos C.M."/>
            <person name="Palmeira da Silva Rosa D."/>
            <person name="da Silva Padilha D."/>
            <person name="da Silva E."/>
            <person name="Araujo Terra L."/>
            <person name="Soares Mendes V."/>
            <person name="Farinelli L."/>
            <person name="Magalhaes Cruz L."/>
            <person name="Baldani J.I."/>
        </authorList>
    </citation>
    <scope>NUCLEOTIDE SEQUENCE [LARGE SCALE GENOMIC DNA]</scope>
    <source>
        <strain evidence="12 13">CBAmC</strain>
    </source>
</reference>
<dbReference type="SUPFAM" id="SSF56235">
    <property type="entry name" value="N-terminal nucleophile aminohydrolases (Ntn hydrolases)"/>
    <property type="match status" value="1"/>
</dbReference>
<evidence type="ECO:0000256" key="4">
    <source>
        <dbReference type="ARBA" id="ARBA00022679"/>
    </source>
</evidence>
<dbReference type="PANTHER" id="PTHR43199:SF1">
    <property type="entry name" value="GLUTATHIONE HYDROLASE PROENZYME"/>
    <property type="match status" value="1"/>
</dbReference>
<dbReference type="PROSITE" id="PS00462">
    <property type="entry name" value="G_GLU_TRANSPEPTIDASE"/>
    <property type="match status" value="1"/>
</dbReference>
<keyword evidence="6 11" id="KW-0865">Zymogen</keyword>
<comment type="subunit">
    <text evidence="11">This enzyme consists of two polypeptide chains, which are synthesized in precursor form from a single polypeptide.</text>
</comment>
<dbReference type="InterPro" id="IPR029055">
    <property type="entry name" value="Ntn_hydrolases_N"/>
</dbReference>
<comment type="PTM">
    <text evidence="11">Cleaved by autocatalysis into a large and a small subunit.</text>
</comment>
<evidence type="ECO:0000256" key="10">
    <source>
        <dbReference type="PIRSR" id="PIRSR600101-2"/>
    </source>
</evidence>
<feature type="binding site" evidence="10">
    <location>
        <position position="392"/>
    </location>
    <ligand>
        <name>L-glutamate</name>
        <dbReference type="ChEBI" id="CHEBI:29985"/>
    </ligand>
</feature>
<dbReference type="NCBIfam" id="TIGR00066">
    <property type="entry name" value="g_glut_trans"/>
    <property type="match status" value="1"/>
</dbReference>
<comment type="catalytic activity">
    <reaction evidence="8 11">
        <text>an N-terminal (5-L-glutamyl)-[peptide] + an alpha-amino acid = 5-L-glutamyl amino acid + an N-terminal L-alpha-aminoacyl-[peptide]</text>
        <dbReference type="Rhea" id="RHEA:23904"/>
        <dbReference type="Rhea" id="RHEA-COMP:9780"/>
        <dbReference type="Rhea" id="RHEA-COMP:9795"/>
        <dbReference type="ChEBI" id="CHEBI:77644"/>
        <dbReference type="ChEBI" id="CHEBI:78597"/>
        <dbReference type="ChEBI" id="CHEBI:78599"/>
        <dbReference type="ChEBI" id="CHEBI:78608"/>
        <dbReference type="EC" id="2.3.2.2"/>
    </reaction>
</comment>
<dbReference type="KEGG" id="nao:Y958_09675"/>
<dbReference type="EC" id="3.4.19.13" evidence="11"/>
<evidence type="ECO:0000256" key="3">
    <source>
        <dbReference type="ARBA" id="ARBA00009381"/>
    </source>
</evidence>
<keyword evidence="13" id="KW-1185">Reference proteome</keyword>
<dbReference type="GO" id="GO:0006751">
    <property type="term" value="P:glutathione catabolic process"/>
    <property type="evidence" value="ECO:0007669"/>
    <property type="project" value="UniProtKB-UniRule"/>
</dbReference>
<dbReference type="GO" id="GO:0103068">
    <property type="term" value="F:leukotriene C4 gamma-glutamyl transferase activity"/>
    <property type="evidence" value="ECO:0007669"/>
    <property type="project" value="UniProtKB-EC"/>
</dbReference>
<dbReference type="UniPathway" id="UPA00204"/>
<evidence type="ECO:0000313" key="12">
    <source>
        <dbReference type="EMBL" id="ASG21923.1"/>
    </source>
</evidence>